<evidence type="ECO:0000313" key="3">
    <source>
        <dbReference type="Proteomes" id="UP001360953"/>
    </source>
</evidence>
<evidence type="ECO:0000256" key="1">
    <source>
        <dbReference type="SAM" id="MobiDB-lite"/>
    </source>
</evidence>
<feature type="compositionally biased region" description="Polar residues" evidence="1">
    <location>
        <begin position="151"/>
        <end position="160"/>
    </location>
</feature>
<accession>A0ABR1MAI3</accession>
<sequence length="197" mass="21154">MNHEDHPHPLLAQVPLTVSPFISLPTATPLPYTYKTLPSTLPPSITDPPATSTNTTATPQPSDADGAPQQAPPKSAYVVSSSGHAAHPDDIIASCRALQTHLTQLIDDTRSVVGKWDEQLRERDLARKRQIAPGWLDQDVKMLEPERKGGASSSLMQTQQGPGGAAAVNLLDDEPQPQVQSDEGEQLDRAFGGMNIQ</sequence>
<dbReference type="RefSeq" id="XP_066660119.1">
    <property type="nucleotide sequence ID" value="XM_066795926.1"/>
</dbReference>
<feature type="compositionally biased region" description="Low complexity" evidence="1">
    <location>
        <begin position="47"/>
        <end position="62"/>
    </location>
</feature>
<dbReference type="Proteomes" id="UP001360953">
    <property type="component" value="Unassembled WGS sequence"/>
</dbReference>
<feature type="region of interest" description="Disordered" evidence="1">
    <location>
        <begin position="39"/>
        <end position="82"/>
    </location>
</feature>
<name>A0ABR1MAI3_9PEZI</name>
<dbReference type="PANTHER" id="PTHR42089:SF1">
    <property type="entry name" value="YALI0F09427P"/>
    <property type="match status" value="1"/>
</dbReference>
<comment type="caution">
    <text evidence="2">The sequence shown here is derived from an EMBL/GenBank/DDBJ whole genome shotgun (WGS) entry which is preliminary data.</text>
</comment>
<dbReference type="EMBL" id="JBBPEH010000001">
    <property type="protein sequence ID" value="KAK7544884.1"/>
    <property type="molecule type" value="Genomic_DNA"/>
</dbReference>
<reference evidence="2 3" key="1">
    <citation type="submission" date="2024-04" db="EMBL/GenBank/DDBJ databases">
        <title>Phyllosticta paracitricarpa is synonymous to the EU quarantine fungus P. citricarpa based on phylogenomic analyses.</title>
        <authorList>
            <consortium name="Lawrence Berkeley National Laboratory"/>
            <person name="Van ingen-buijs V.A."/>
            <person name="Van westerhoven A.C."/>
            <person name="Haridas S."/>
            <person name="Skiadas P."/>
            <person name="Martin F."/>
            <person name="Groenewald J.Z."/>
            <person name="Crous P.W."/>
            <person name="Seidl M.F."/>
        </authorList>
    </citation>
    <scope>NUCLEOTIDE SEQUENCE [LARGE SCALE GENOMIC DNA]</scope>
    <source>
        <strain evidence="2 3">CPC 17464</strain>
    </source>
</reference>
<keyword evidence="3" id="KW-1185">Reference proteome</keyword>
<proteinExistence type="predicted"/>
<gene>
    <name evidence="2" type="ORF">J3D65DRAFT_40129</name>
</gene>
<organism evidence="2 3">
    <name type="scientific">Phyllosticta citribraziliensis</name>
    <dbReference type="NCBI Taxonomy" id="989973"/>
    <lineage>
        <taxon>Eukaryota</taxon>
        <taxon>Fungi</taxon>
        <taxon>Dikarya</taxon>
        <taxon>Ascomycota</taxon>
        <taxon>Pezizomycotina</taxon>
        <taxon>Dothideomycetes</taxon>
        <taxon>Dothideomycetes incertae sedis</taxon>
        <taxon>Botryosphaeriales</taxon>
        <taxon>Phyllostictaceae</taxon>
        <taxon>Phyllosticta</taxon>
    </lineage>
</organism>
<dbReference type="GeneID" id="92028832"/>
<feature type="region of interest" description="Disordered" evidence="1">
    <location>
        <begin position="146"/>
        <end position="197"/>
    </location>
</feature>
<protein>
    <submittedName>
        <fullName evidence="2">Uncharacterized protein</fullName>
    </submittedName>
</protein>
<evidence type="ECO:0000313" key="2">
    <source>
        <dbReference type="EMBL" id="KAK7544884.1"/>
    </source>
</evidence>
<dbReference type="PANTHER" id="PTHR42089">
    <property type="entry name" value="YALI0F09427P"/>
    <property type="match status" value="1"/>
</dbReference>